<gene>
    <name evidence="2" type="ORF">A5792_09090</name>
</gene>
<accession>A0A1A0RHX5</accession>
<protein>
    <recommendedName>
        <fullName evidence="4">PASTA domain-containing protein</fullName>
    </recommendedName>
</protein>
<dbReference type="STRING" id="43304.GCA_001403655_01628"/>
<evidence type="ECO:0000313" key="2">
    <source>
        <dbReference type="EMBL" id="OBB33304.1"/>
    </source>
</evidence>
<proteinExistence type="predicted"/>
<evidence type="ECO:0000256" key="1">
    <source>
        <dbReference type="SAM" id="SignalP"/>
    </source>
</evidence>
<reference evidence="3" key="1">
    <citation type="submission" date="2016-06" db="EMBL/GenBank/DDBJ databases">
        <authorList>
            <person name="Sutton G."/>
            <person name="Brinkac L."/>
            <person name="Sanka R."/>
            <person name="Adams M."/>
            <person name="Lau E."/>
            <person name="Mehaffy C."/>
            <person name="Tameris M."/>
            <person name="Hatherill M."/>
            <person name="Hanekom W."/>
            <person name="Mahomed H."/>
            <person name="Mcshane H."/>
        </authorList>
    </citation>
    <scope>NUCLEOTIDE SEQUENCE [LARGE SCALE GENOMIC DNA]</scope>
    <source>
        <strain evidence="3">852002-51209_SCH5440388</strain>
    </source>
</reference>
<keyword evidence="1" id="KW-0732">Signal</keyword>
<organism evidence="2 3">
    <name type="scientific">Mycolicibacterium peregrinum</name>
    <name type="common">Mycobacterium peregrinum</name>
    <dbReference type="NCBI Taxonomy" id="43304"/>
    <lineage>
        <taxon>Bacteria</taxon>
        <taxon>Bacillati</taxon>
        <taxon>Actinomycetota</taxon>
        <taxon>Actinomycetes</taxon>
        <taxon>Mycobacteriales</taxon>
        <taxon>Mycobacteriaceae</taxon>
        <taxon>Mycolicibacterium</taxon>
    </lineage>
</organism>
<evidence type="ECO:0000313" key="3">
    <source>
        <dbReference type="Proteomes" id="UP000093902"/>
    </source>
</evidence>
<name>A0A1A0RHX5_MYCPR</name>
<sequence>MREGLQMNRSICAVAVAMGLLGAAAPASAAPTGGTRAPDVVRDLTAAGYTVQINGDNGVPLSQCRVTDVHGVPATRTAALQFTTVYVDVVCQQDG</sequence>
<dbReference type="EMBL" id="LZSO01000008">
    <property type="protein sequence ID" value="OBB33304.1"/>
    <property type="molecule type" value="Genomic_DNA"/>
</dbReference>
<dbReference type="OrthoDB" id="4641000at2"/>
<comment type="caution">
    <text evidence="2">The sequence shown here is derived from an EMBL/GenBank/DDBJ whole genome shotgun (WGS) entry which is preliminary data.</text>
</comment>
<feature type="signal peptide" evidence="1">
    <location>
        <begin position="1"/>
        <end position="29"/>
    </location>
</feature>
<evidence type="ECO:0008006" key="4">
    <source>
        <dbReference type="Google" id="ProtNLM"/>
    </source>
</evidence>
<dbReference type="AlphaFoldDB" id="A0A1A0RHX5"/>
<feature type="chain" id="PRO_5008297556" description="PASTA domain-containing protein" evidence="1">
    <location>
        <begin position="30"/>
        <end position="95"/>
    </location>
</feature>
<dbReference type="Proteomes" id="UP000093902">
    <property type="component" value="Unassembled WGS sequence"/>
</dbReference>